<sequence>MLRSALYEIAHDYIILGEDSFQNQEIENYKPNQIPQSPKSENLVDRFQNFSNLLQAQKKKKQTRRAQISIDTNFNTLQGSPEKNQNVANSSSKHKSTYSSPKNFVFYDRQIRWLNQVKQAIKVKEAIQKQRQSVECPFKPKKCLTSLPQTTKNQSKKPYKMRQDSYSTIHFLKQKFY</sequence>
<evidence type="ECO:0000313" key="3">
    <source>
        <dbReference type="Proteomes" id="UP000692954"/>
    </source>
</evidence>
<organism evidence="2 3">
    <name type="scientific">Paramecium sonneborni</name>
    <dbReference type="NCBI Taxonomy" id="65129"/>
    <lineage>
        <taxon>Eukaryota</taxon>
        <taxon>Sar</taxon>
        <taxon>Alveolata</taxon>
        <taxon>Ciliophora</taxon>
        <taxon>Intramacronucleata</taxon>
        <taxon>Oligohymenophorea</taxon>
        <taxon>Peniculida</taxon>
        <taxon>Parameciidae</taxon>
        <taxon>Paramecium</taxon>
    </lineage>
</organism>
<evidence type="ECO:0000256" key="1">
    <source>
        <dbReference type="SAM" id="MobiDB-lite"/>
    </source>
</evidence>
<keyword evidence="3" id="KW-1185">Reference proteome</keyword>
<gene>
    <name evidence="2" type="ORF">PSON_ATCC_30995.1.T0270426</name>
</gene>
<protein>
    <submittedName>
        <fullName evidence="2">Uncharacterized protein</fullName>
    </submittedName>
</protein>
<feature type="region of interest" description="Disordered" evidence="1">
    <location>
        <begin position="75"/>
        <end position="98"/>
    </location>
</feature>
<accession>A0A8S1LYY5</accession>
<dbReference type="AlphaFoldDB" id="A0A8S1LYY5"/>
<reference evidence="2" key="1">
    <citation type="submission" date="2021-01" db="EMBL/GenBank/DDBJ databases">
        <authorList>
            <consortium name="Genoscope - CEA"/>
            <person name="William W."/>
        </authorList>
    </citation>
    <scope>NUCLEOTIDE SEQUENCE</scope>
</reference>
<dbReference type="Proteomes" id="UP000692954">
    <property type="component" value="Unassembled WGS sequence"/>
</dbReference>
<evidence type="ECO:0000313" key="2">
    <source>
        <dbReference type="EMBL" id="CAD8071245.1"/>
    </source>
</evidence>
<feature type="compositionally biased region" description="Polar residues" evidence="1">
    <location>
        <begin position="75"/>
        <end position="89"/>
    </location>
</feature>
<name>A0A8S1LYY5_9CILI</name>
<proteinExistence type="predicted"/>
<dbReference type="EMBL" id="CAJJDN010000027">
    <property type="protein sequence ID" value="CAD8071245.1"/>
    <property type="molecule type" value="Genomic_DNA"/>
</dbReference>
<comment type="caution">
    <text evidence="2">The sequence shown here is derived from an EMBL/GenBank/DDBJ whole genome shotgun (WGS) entry which is preliminary data.</text>
</comment>